<proteinExistence type="inferred from homology"/>
<dbReference type="InParanoid" id="T1EEF4"/>
<evidence type="ECO:0000256" key="7">
    <source>
        <dbReference type="ARBA" id="ARBA00023136"/>
    </source>
</evidence>
<keyword evidence="8" id="KW-0206">Cytoskeleton</keyword>
<dbReference type="PANTHER" id="PTHR21351:SF0">
    <property type="entry name" value="BARDET-BIEDL SYNDROME 5 PROTEIN"/>
    <property type="match status" value="1"/>
</dbReference>
<feature type="domain" description="BBSome complex member BBS5 PH" evidence="10">
    <location>
        <begin position="27"/>
        <end position="81"/>
    </location>
</feature>
<dbReference type="OrthoDB" id="10261999at2759"/>
<organism evidence="12 13">
    <name type="scientific">Helobdella robusta</name>
    <name type="common">Californian leech</name>
    <dbReference type="NCBI Taxonomy" id="6412"/>
    <lineage>
        <taxon>Eukaryota</taxon>
        <taxon>Metazoa</taxon>
        <taxon>Spiralia</taxon>
        <taxon>Lophotrochozoa</taxon>
        <taxon>Annelida</taxon>
        <taxon>Clitellata</taxon>
        <taxon>Hirudinea</taxon>
        <taxon>Rhynchobdellida</taxon>
        <taxon>Glossiphoniidae</taxon>
        <taxon>Helobdella</taxon>
    </lineage>
</organism>
<dbReference type="Pfam" id="PF07289">
    <property type="entry name" value="BBL5"/>
    <property type="match status" value="1"/>
</dbReference>
<keyword evidence="7" id="KW-0472">Membrane</keyword>
<evidence type="ECO:0000256" key="6">
    <source>
        <dbReference type="ARBA" id="ARBA00023069"/>
    </source>
</evidence>
<keyword evidence="6" id="KW-0969">Cilium</keyword>
<reference evidence="12" key="3">
    <citation type="submission" date="2015-06" db="UniProtKB">
        <authorList>
            <consortium name="EnsemblMetazoa"/>
        </authorList>
    </citation>
    <scope>IDENTIFICATION</scope>
</reference>
<evidence type="ECO:0000259" key="10">
    <source>
        <dbReference type="SMART" id="SM00683"/>
    </source>
</evidence>
<dbReference type="EMBL" id="AMQM01001824">
    <property type="status" value="NOT_ANNOTATED_CDS"/>
    <property type="molecule type" value="Genomic_DNA"/>
</dbReference>
<evidence type="ECO:0000256" key="4">
    <source>
        <dbReference type="ARBA" id="ARBA00022475"/>
    </source>
</evidence>
<dbReference type="OMA" id="PNFGIQY"/>
<evidence type="ECO:0000256" key="1">
    <source>
        <dbReference type="ARBA" id="ARBA00004309"/>
    </source>
</evidence>
<dbReference type="Proteomes" id="UP000015101">
    <property type="component" value="Unassembled WGS sequence"/>
</dbReference>
<evidence type="ECO:0000256" key="5">
    <source>
        <dbReference type="ARBA" id="ARBA00022490"/>
    </source>
</evidence>
<dbReference type="AlphaFoldDB" id="T1EEF4"/>
<name>T1EEF4_HELRO</name>
<keyword evidence="5" id="KW-0963">Cytoplasm</keyword>
<dbReference type="InterPro" id="IPR030804">
    <property type="entry name" value="BBS5/fem-3"/>
</dbReference>
<dbReference type="GO" id="GO:0032266">
    <property type="term" value="F:phosphatidylinositol-3-phosphate binding"/>
    <property type="evidence" value="ECO:0000318"/>
    <property type="project" value="GO_Central"/>
</dbReference>
<accession>T1EEF4</accession>
<dbReference type="HOGENOM" id="CLU_052113_0_0_1"/>
<comment type="subcellular location">
    <subcellularLocation>
        <location evidence="1">Cell projection</location>
        <location evidence="1">Cilium membrane</location>
    </subcellularLocation>
    <subcellularLocation>
        <location evidence="2">Cytoplasm</location>
        <location evidence="2">Cytoskeleton</location>
        <location evidence="2">Microtubule organizing center</location>
        <location evidence="2">Centrosome</location>
        <location evidence="2">Centriolar satellite</location>
    </subcellularLocation>
</comment>
<dbReference type="CTD" id="20194956"/>
<dbReference type="eggNOG" id="ENOG502QR2Z">
    <property type="taxonomic scope" value="Eukaryota"/>
</dbReference>
<dbReference type="GO" id="GO:0060170">
    <property type="term" value="C:ciliary membrane"/>
    <property type="evidence" value="ECO:0007669"/>
    <property type="project" value="UniProtKB-SubCell"/>
</dbReference>
<keyword evidence="13" id="KW-1185">Reference proteome</keyword>
<keyword evidence="9" id="KW-0966">Cell projection</keyword>
<dbReference type="InterPro" id="IPR014003">
    <property type="entry name" value="BBS5_PH"/>
</dbReference>
<reference evidence="11 13" key="2">
    <citation type="journal article" date="2013" name="Nature">
        <title>Insights into bilaterian evolution from three spiralian genomes.</title>
        <authorList>
            <person name="Simakov O."/>
            <person name="Marletaz F."/>
            <person name="Cho S.J."/>
            <person name="Edsinger-Gonzales E."/>
            <person name="Havlak P."/>
            <person name="Hellsten U."/>
            <person name="Kuo D.H."/>
            <person name="Larsson T."/>
            <person name="Lv J."/>
            <person name="Arendt D."/>
            <person name="Savage R."/>
            <person name="Osoegawa K."/>
            <person name="de Jong P."/>
            <person name="Grimwood J."/>
            <person name="Chapman J.A."/>
            <person name="Shapiro H."/>
            <person name="Aerts A."/>
            <person name="Otillar R.P."/>
            <person name="Terry A.Y."/>
            <person name="Boore J.L."/>
            <person name="Grigoriev I.V."/>
            <person name="Lindberg D.R."/>
            <person name="Seaver E.C."/>
            <person name="Weisblat D.A."/>
            <person name="Putnam N.H."/>
            <person name="Rokhsar D.S."/>
        </authorList>
    </citation>
    <scope>NUCLEOTIDE SEQUENCE</scope>
</reference>
<evidence type="ECO:0000256" key="2">
    <source>
        <dbReference type="ARBA" id="ARBA00004607"/>
    </source>
</evidence>
<dbReference type="SMART" id="SM00683">
    <property type="entry name" value="DM16"/>
    <property type="match status" value="2"/>
</dbReference>
<dbReference type="GO" id="GO:0034451">
    <property type="term" value="C:centriolar satellite"/>
    <property type="evidence" value="ECO:0007669"/>
    <property type="project" value="UniProtKB-SubCell"/>
</dbReference>
<dbReference type="GO" id="GO:0060271">
    <property type="term" value="P:cilium assembly"/>
    <property type="evidence" value="ECO:0000318"/>
    <property type="project" value="GO_Central"/>
</dbReference>
<evidence type="ECO:0000313" key="13">
    <source>
        <dbReference type="Proteomes" id="UP000015101"/>
    </source>
</evidence>
<dbReference type="EMBL" id="KB097639">
    <property type="protein sequence ID" value="ESN92694.1"/>
    <property type="molecule type" value="Genomic_DNA"/>
</dbReference>
<dbReference type="GO" id="GO:0034464">
    <property type="term" value="C:BBSome"/>
    <property type="evidence" value="ECO:0000318"/>
    <property type="project" value="GO_Central"/>
</dbReference>
<evidence type="ECO:0000256" key="3">
    <source>
        <dbReference type="ARBA" id="ARBA00005822"/>
    </source>
</evidence>
<dbReference type="EnsemblMetazoa" id="HelroT108097">
    <property type="protein sequence ID" value="HelroP108097"/>
    <property type="gene ID" value="HelroG108097"/>
</dbReference>
<dbReference type="PANTHER" id="PTHR21351">
    <property type="entry name" value="BARDET-BIEDL SYNDROME PROTEIN 5"/>
    <property type="match status" value="1"/>
</dbReference>
<dbReference type="RefSeq" id="XP_009029001.1">
    <property type="nucleotide sequence ID" value="XM_009030753.1"/>
</dbReference>
<evidence type="ECO:0000313" key="11">
    <source>
        <dbReference type="EMBL" id="ESN92694.1"/>
    </source>
</evidence>
<evidence type="ECO:0000256" key="8">
    <source>
        <dbReference type="ARBA" id="ARBA00023212"/>
    </source>
</evidence>
<dbReference type="GeneID" id="20194956"/>
<reference evidence="13" key="1">
    <citation type="submission" date="2012-12" db="EMBL/GenBank/DDBJ databases">
        <authorList>
            <person name="Hellsten U."/>
            <person name="Grimwood J."/>
            <person name="Chapman J.A."/>
            <person name="Shapiro H."/>
            <person name="Aerts A."/>
            <person name="Otillar R.P."/>
            <person name="Terry A.Y."/>
            <person name="Boore J.L."/>
            <person name="Simakov O."/>
            <person name="Marletaz F."/>
            <person name="Cho S.-J."/>
            <person name="Edsinger-Gonzales E."/>
            <person name="Havlak P."/>
            <person name="Kuo D.-H."/>
            <person name="Larsson T."/>
            <person name="Lv J."/>
            <person name="Arendt D."/>
            <person name="Savage R."/>
            <person name="Osoegawa K."/>
            <person name="de Jong P."/>
            <person name="Lindberg D.R."/>
            <person name="Seaver E.C."/>
            <person name="Weisblat D.A."/>
            <person name="Putnam N.H."/>
            <person name="Grigoriev I.V."/>
            <person name="Rokhsar D.S."/>
        </authorList>
    </citation>
    <scope>NUCLEOTIDE SEQUENCE</scope>
</reference>
<comment type="similarity">
    <text evidence="3">Belongs to the BBS5 family.</text>
</comment>
<protein>
    <recommendedName>
        <fullName evidence="10">BBSome complex member BBS5 PH domain-containing protein</fullName>
    </recommendedName>
</protein>
<feature type="domain" description="BBSome complex member BBS5 PH" evidence="10">
    <location>
        <begin position="157"/>
        <end position="211"/>
    </location>
</feature>
<dbReference type="PIRSF" id="PIRSF010072">
    <property type="entry name" value="DUF1448"/>
    <property type="match status" value="1"/>
</dbReference>
<dbReference type="FunCoup" id="T1EEF4">
    <property type="interactions" value="71"/>
</dbReference>
<gene>
    <name evidence="12" type="primary">20194956</name>
    <name evidence="11" type="ORF">HELRODRAFT_108097</name>
</gene>
<evidence type="ECO:0000313" key="12">
    <source>
        <dbReference type="EnsemblMetazoa" id="HelroP108097"/>
    </source>
</evidence>
<dbReference type="KEGG" id="hro:HELRODRAFT_108097"/>
<sequence>MSGDNLWQDRETRFDVNPSLLNLVRGEKVILELNAVEDSKGNTGVLGSAILSNLRFIWHSQKFPKVNISLGHNCILSVNCIHSQSKIKSSSDSVIISAECSGEKYEFVFSNLIVDGPSLYTSLNSVLRAYVSSKMYREVKLRGSLFKDDALKTYPHEEIFREIHGVLNLSNDQGNIGVMIVTNVRVVWYALSNQIYNVSIPYLQIIDVKVKDSKFGRAIVFEITKQGGGYILGFRIDPVEKLQAVFREVRKLYKMFTHNPNYGIECSVENSMAESKQNSSKFSDDAEVYEDHGEHSDVFALYCVDGGRATNREPVYNEELGLLIEKLPDGYTLSDLWDVMK</sequence>
<dbReference type="GO" id="GO:0036064">
    <property type="term" value="C:ciliary basal body"/>
    <property type="evidence" value="ECO:0000318"/>
    <property type="project" value="GO_Central"/>
</dbReference>
<dbReference type="InterPro" id="IPR006606">
    <property type="entry name" value="BBL5"/>
</dbReference>
<evidence type="ECO:0000256" key="9">
    <source>
        <dbReference type="ARBA" id="ARBA00023273"/>
    </source>
</evidence>
<dbReference type="STRING" id="6412.T1EEF4"/>
<keyword evidence="4" id="KW-1003">Cell membrane</keyword>